<keyword evidence="1" id="KW-0472">Membrane</keyword>
<dbReference type="InterPro" id="IPR039561">
    <property type="entry name" value="Peptidase_M15C"/>
</dbReference>
<dbReference type="InterPro" id="IPR052179">
    <property type="entry name" value="DD-CPase-like"/>
</dbReference>
<organism evidence="3 4">
    <name type="scientific">Paenibacillus polysaccharolyticus</name>
    <dbReference type="NCBI Taxonomy" id="582692"/>
    <lineage>
        <taxon>Bacteria</taxon>
        <taxon>Bacillati</taxon>
        <taxon>Bacillota</taxon>
        <taxon>Bacilli</taxon>
        <taxon>Bacillales</taxon>
        <taxon>Paenibacillaceae</taxon>
        <taxon>Paenibacillus</taxon>
    </lineage>
</organism>
<feature type="domain" description="Peptidase M15C" evidence="2">
    <location>
        <begin position="109"/>
        <end position="178"/>
    </location>
</feature>
<dbReference type="AlphaFoldDB" id="A0A1G5KJT7"/>
<dbReference type="SUPFAM" id="SSF55166">
    <property type="entry name" value="Hedgehog/DD-peptidase"/>
    <property type="match status" value="1"/>
</dbReference>
<keyword evidence="1" id="KW-1133">Transmembrane helix</keyword>
<dbReference type="STRING" id="582692.SAMN05720606_115136"/>
<accession>A0A1G5KJT7</accession>
<dbReference type="EMBL" id="FMVM01000015">
    <property type="protein sequence ID" value="SCZ00857.1"/>
    <property type="molecule type" value="Genomic_DNA"/>
</dbReference>
<evidence type="ECO:0000313" key="3">
    <source>
        <dbReference type="EMBL" id="SCZ00857.1"/>
    </source>
</evidence>
<dbReference type="Proteomes" id="UP000198538">
    <property type="component" value="Unassembled WGS sequence"/>
</dbReference>
<name>A0A1G5KJT7_9BACL</name>
<protein>
    <submittedName>
        <fullName evidence="3">Peptidoglycan L-alanyl-D-glutamate endopeptidase CwlK</fullName>
    </submittedName>
</protein>
<dbReference type="PROSITE" id="PS50890">
    <property type="entry name" value="PUA"/>
    <property type="match status" value="1"/>
</dbReference>
<feature type="transmembrane region" description="Helical" evidence="1">
    <location>
        <begin position="16"/>
        <end position="33"/>
    </location>
</feature>
<reference evidence="4" key="1">
    <citation type="submission" date="2016-10" db="EMBL/GenBank/DDBJ databases">
        <authorList>
            <person name="Varghese N."/>
            <person name="Submissions S."/>
        </authorList>
    </citation>
    <scope>NUCLEOTIDE SEQUENCE [LARGE SCALE GENOMIC DNA]</scope>
    <source>
        <strain evidence="4">BL9</strain>
    </source>
</reference>
<dbReference type="PANTHER" id="PTHR34385:SF1">
    <property type="entry name" value="PEPTIDOGLYCAN L-ALANYL-D-GLUTAMATE ENDOPEPTIDASE CWLK"/>
    <property type="match status" value="1"/>
</dbReference>
<gene>
    <name evidence="3" type="ORF">SAMN05720606_115136</name>
</gene>
<evidence type="ECO:0000313" key="4">
    <source>
        <dbReference type="Proteomes" id="UP000198538"/>
    </source>
</evidence>
<dbReference type="Pfam" id="PF13539">
    <property type="entry name" value="Peptidase_M15_4"/>
    <property type="match status" value="1"/>
</dbReference>
<dbReference type="RefSeq" id="WP_090923586.1">
    <property type="nucleotide sequence ID" value="NZ_FMVM01000015.1"/>
</dbReference>
<dbReference type="PANTHER" id="PTHR34385">
    <property type="entry name" value="D-ALANYL-D-ALANINE CARBOXYPEPTIDASE"/>
    <property type="match status" value="1"/>
</dbReference>
<dbReference type="Gene3D" id="3.30.1380.10">
    <property type="match status" value="1"/>
</dbReference>
<evidence type="ECO:0000256" key="1">
    <source>
        <dbReference type="SAM" id="Phobius"/>
    </source>
</evidence>
<dbReference type="InterPro" id="IPR009045">
    <property type="entry name" value="Zn_M74/Hedgehog-like"/>
</dbReference>
<keyword evidence="4" id="KW-1185">Reference proteome</keyword>
<keyword evidence="1" id="KW-0812">Transmembrane</keyword>
<dbReference type="GO" id="GO:0008233">
    <property type="term" value="F:peptidase activity"/>
    <property type="evidence" value="ECO:0007669"/>
    <property type="project" value="InterPro"/>
</dbReference>
<proteinExistence type="predicted"/>
<evidence type="ECO:0000259" key="2">
    <source>
        <dbReference type="Pfam" id="PF13539"/>
    </source>
</evidence>
<sequence>MNSSLRKLRQRRKKSLRNWIIATIILSIVFVWLQQKGDLGEIWQDEIIPEPLPITGLHPAVAESEGVLVRMAARRGIEVVITHGYRSVEEQDALFAQGRSSSGNIVTNARGGESYHNYGLAIDFALRTPDGDIVWDMERDDNGNGKADWMEVVDLAKELGFTWGGDWTNFPDYPHLQMDFDLSIRDLKRGKRPPLAPQR</sequence>
<dbReference type="CDD" id="cd14845">
    <property type="entry name" value="L-Ala-D-Glu_peptidase_like"/>
    <property type="match status" value="1"/>
</dbReference>